<dbReference type="SUPFAM" id="SSF53807">
    <property type="entry name" value="Helical backbone' metal receptor"/>
    <property type="match status" value="1"/>
</dbReference>
<dbReference type="RefSeq" id="WP_190913728.1">
    <property type="nucleotide sequence ID" value="NZ_JACXIZ010000003.1"/>
</dbReference>
<comment type="caution">
    <text evidence="6">The sequence shown here is derived from an EMBL/GenBank/DDBJ whole genome shotgun (WGS) entry which is preliminary data.</text>
</comment>
<dbReference type="InterPro" id="IPR002491">
    <property type="entry name" value="ABC_transptr_periplasmic_BD"/>
</dbReference>
<dbReference type="SUPFAM" id="SSF46689">
    <property type="entry name" value="Homeodomain-like"/>
    <property type="match status" value="2"/>
</dbReference>
<dbReference type="Pfam" id="PF12833">
    <property type="entry name" value="HTH_18"/>
    <property type="match status" value="1"/>
</dbReference>
<evidence type="ECO:0000256" key="2">
    <source>
        <dbReference type="ARBA" id="ARBA00023125"/>
    </source>
</evidence>
<dbReference type="PROSITE" id="PS50983">
    <property type="entry name" value="FE_B12_PBP"/>
    <property type="match status" value="1"/>
</dbReference>
<evidence type="ECO:0000313" key="6">
    <source>
        <dbReference type="EMBL" id="MBD2843684.1"/>
    </source>
</evidence>
<gene>
    <name evidence="6" type="ORF">IDH44_00655</name>
</gene>
<dbReference type="GO" id="GO:0003700">
    <property type="term" value="F:DNA-binding transcription factor activity"/>
    <property type="evidence" value="ECO:0007669"/>
    <property type="project" value="InterPro"/>
</dbReference>
<keyword evidence="2" id="KW-0238">DNA-binding</keyword>
<dbReference type="PANTHER" id="PTHR43280">
    <property type="entry name" value="ARAC-FAMILY TRANSCRIPTIONAL REGULATOR"/>
    <property type="match status" value="1"/>
</dbReference>
<dbReference type="Gene3D" id="3.40.50.1980">
    <property type="entry name" value="Nitrogenase molybdenum iron protein domain"/>
    <property type="match status" value="2"/>
</dbReference>
<dbReference type="SMART" id="SM00342">
    <property type="entry name" value="HTH_ARAC"/>
    <property type="match status" value="1"/>
</dbReference>
<dbReference type="AlphaFoldDB" id="A0A927BQG8"/>
<proteinExistence type="predicted"/>
<name>A0A927BQG8_9BACL</name>
<organism evidence="6 7">
    <name type="scientific">Paenibacillus sabuli</name>
    <dbReference type="NCBI Taxonomy" id="2772509"/>
    <lineage>
        <taxon>Bacteria</taxon>
        <taxon>Bacillati</taxon>
        <taxon>Bacillota</taxon>
        <taxon>Bacilli</taxon>
        <taxon>Bacillales</taxon>
        <taxon>Paenibacillaceae</taxon>
        <taxon>Paenibacillus</taxon>
    </lineage>
</organism>
<evidence type="ECO:0000256" key="3">
    <source>
        <dbReference type="ARBA" id="ARBA00023163"/>
    </source>
</evidence>
<dbReference type="Gene3D" id="1.10.10.60">
    <property type="entry name" value="Homeodomain-like"/>
    <property type="match status" value="2"/>
</dbReference>
<evidence type="ECO:0000259" key="4">
    <source>
        <dbReference type="PROSITE" id="PS01124"/>
    </source>
</evidence>
<dbReference type="PROSITE" id="PS01124">
    <property type="entry name" value="HTH_ARAC_FAMILY_2"/>
    <property type="match status" value="1"/>
</dbReference>
<feature type="domain" description="Fe/B12 periplasmic-binding" evidence="5">
    <location>
        <begin position="281"/>
        <end position="536"/>
    </location>
</feature>
<dbReference type="EMBL" id="JACXIZ010000003">
    <property type="protein sequence ID" value="MBD2843684.1"/>
    <property type="molecule type" value="Genomic_DNA"/>
</dbReference>
<dbReference type="GO" id="GO:0043565">
    <property type="term" value="F:sequence-specific DNA binding"/>
    <property type="evidence" value="ECO:0007669"/>
    <property type="project" value="InterPro"/>
</dbReference>
<dbReference type="Pfam" id="PF01497">
    <property type="entry name" value="Peripla_BP_2"/>
    <property type="match status" value="1"/>
</dbReference>
<evidence type="ECO:0000256" key="1">
    <source>
        <dbReference type="ARBA" id="ARBA00023015"/>
    </source>
</evidence>
<sequence length="549" mass="61842">MTVWADGVPYIPSQTVYGMFSMLRSTLAAGQTLPLETGERPGLLIVVEGRGAVADRRLLLEAGDSWLLEPHARVELEIVAGGRRLCCYFLVICSMSASGVAIDALSPGGAAYWSGPRRIKPTAGFLREVDALYTAAEQGGAWLQQFKLQLQFQSLLYRLLAWDVPRESEQDSLGAVRDSIAFLQAHYDEAITVAQLAGRLNLSSRQYTRLFKKLTGKTPIEFLNEYRINRSREMLLQSNVPSHHISSKIGMKDVTYFNRRFKQLVGCSPKAYVRKRDLDTRIVTLHYAGEMLALGMLPLASLENGLRQLQPGAPAIDSIGYDSCRNDRVNALRPDLIIASDFVNRQELAALGDAAPVIIIPWDQNAFDRLHSVARVLGKEREAEQWQKRYLRRRHAVHRACRGLPHCTESAAIVRLESDRAWVHAARFFPTFYEVIGFRPTPLMTVTTEADPAIRRTQVPLHRIEEMEADRLYIVEDDGPAFASNMERLCQTDGWERISAVRKRHVYKLAQCGISNSAYTLEWQLRAVSRLIDPRRTGLRSEALVTPLL</sequence>
<reference evidence="6" key="1">
    <citation type="submission" date="2020-09" db="EMBL/GenBank/DDBJ databases">
        <title>A novel bacterium of genus Paenibacillus, isolated from South China Sea.</title>
        <authorList>
            <person name="Huang H."/>
            <person name="Mo K."/>
            <person name="Hu Y."/>
        </authorList>
    </citation>
    <scope>NUCLEOTIDE SEQUENCE</scope>
    <source>
        <strain evidence="6">IB182496</strain>
    </source>
</reference>
<dbReference type="Proteomes" id="UP000621560">
    <property type="component" value="Unassembled WGS sequence"/>
</dbReference>
<keyword evidence="1" id="KW-0805">Transcription regulation</keyword>
<dbReference type="PANTHER" id="PTHR43280:SF2">
    <property type="entry name" value="HTH-TYPE TRANSCRIPTIONAL REGULATOR EXSA"/>
    <property type="match status" value="1"/>
</dbReference>
<evidence type="ECO:0000313" key="7">
    <source>
        <dbReference type="Proteomes" id="UP000621560"/>
    </source>
</evidence>
<evidence type="ECO:0000259" key="5">
    <source>
        <dbReference type="PROSITE" id="PS50983"/>
    </source>
</evidence>
<dbReference type="InterPro" id="IPR018060">
    <property type="entry name" value="HTH_AraC"/>
</dbReference>
<keyword evidence="3" id="KW-0804">Transcription</keyword>
<keyword evidence="7" id="KW-1185">Reference proteome</keyword>
<dbReference type="InterPro" id="IPR009057">
    <property type="entry name" value="Homeodomain-like_sf"/>
</dbReference>
<protein>
    <submittedName>
        <fullName evidence="6">AraC family transcriptional regulator</fullName>
    </submittedName>
</protein>
<accession>A0A927BQG8</accession>
<feature type="domain" description="HTH araC/xylS-type" evidence="4">
    <location>
        <begin position="177"/>
        <end position="275"/>
    </location>
</feature>